<organism evidence="1 2">
    <name type="scientific">Trichinella spiralis</name>
    <name type="common">Trichina worm</name>
    <dbReference type="NCBI Taxonomy" id="6334"/>
    <lineage>
        <taxon>Eukaryota</taxon>
        <taxon>Metazoa</taxon>
        <taxon>Ecdysozoa</taxon>
        <taxon>Nematoda</taxon>
        <taxon>Enoplea</taxon>
        <taxon>Dorylaimia</taxon>
        <taxon>Trichinellida</taxon>
        <taxon>Trichinellidae</taxon>
        <taxon>Trichinella</taxon>
    </lineage>
</organism>
<evidence type="ECO:0000313" key="1">
    <source>
        <dbReference type="EMBL" id="KRY40049.1"/>
    </source>
</evidence>
<dbReference type="EMBL" id="JYDH01000014">
    <property type="protein sequence ID" value="KRY40049.1"/>
    <property type="molecule type" value="Genomic_DNA"/>
</dbReference>
<dbReference type="AlphaFoldDB" id="A0A0V1BT22"/>
<accession>A0A0V1BT22</accession>
<gene>
    <name evidence="1" type="ORF">T01_6406</name>
</gene>
<comment type="caution">
    <text evidence="1">The sequence shown here is derived from an EMBL/GenBank/DDBJ whole genome shotgun (WGS) entry which is preliminary data.</text>
</comment>
<sequence length="70" mass="8176">MQVFNVEQPMKKGGQNQADTFRMTCSMFSDYKRSEEWQSVVHLGHDGISAFLLAYRLNYIKSIARLKLNF</sequence>
<protein>
    <submittedName>
        <fullName evidence="1">Uncharacterized protein</fullName>
    </submittedName>
</protein>
<dbReference type="Proteomes" id="UP000054776">
    <property type="component" value="Unassembled WGS sequence"/>
</dbReference>
<evidence type="ECO:0000313" key="2">
    <source>
        <dbReference type="Proteomes" id="UP000054776"/>
    </source>
</evidence>
<proteinExistence type="predicted"/>
<reference evidence="1 2" key="1">
    <citation type="submission" date="2015-01" db="EMBL/GenBank/DDBJ databases">
        <title>Evolution of Trichinella species and genotypes.</title>
        <authorList>
            <person name="Korhonen P.K."/>
            <person name="Edoardo P."/>
            <person name="Giuseppe L.R."/>
            <person name="Gasser R.B."/>
        </authorList>
    </citation>
    <scope>NUCLEOTIDE SEQUENCE [LARGE SCALE GENOMIC DNA]</scope>
    <source>
        <strain evidence="1">ISS3</strain>
    </source>
</reference>
<keyword evidence="2" id="KW-1185">Reference proteome</keyword>
<name>A0A0V1BT22_TRISP</name>
<dbReference type="InParanoid" id="A0A0V1BT22"/>